<keyword evidence="1" id="KW-0880">Kelch repeat</keyword>
<dbReference type="AlphaFoldDB" id="A0A368FJP4"/>
<evidence type="ECO:0000313" key="4">
    <source>
        <dbReference type="EMBL" id="RCN31758.1"/>
    </source>
</evidence>
<protein>
    <submittedName>
        <fullName evidence="4">BTB And Kelch</fullName>
    </submittedName>
</protein>
<dbReference type="OrthoDB" id="5862984at2759"/>
<evidence type="ECO:0000256" key="1">
    <source>
        <dbReference type="ARBA" id="ARBA00022441"/>
    </source>
</evidence>
<dbReference type="Pfam" id="PF07707">
    <property type="entry name" value="BACK"/>
    <property type="match status" value="1"/>
</dbReference>
<name>A0A368FJP4_ANCCA</name>
<dbReference type="Proteomes" id="UP000252519">
    <property type="component" value="Unassembled WGS sequence"/>
</dbReference>
<organism evidence="4 5">
    <name type="scientific">Ancylostoma caninum</name>
    <name type="common">Dog hookworm</name>
    <dbReference type="NCBI Taxonomy" id="29170"/>
    <lineage>
        <taxon>Eukaryota</taxon>
        <taxon>Metazoa</taxon>
        <taxon>Ecdysozoa</taxon>
        <taxon>Nematoda</taxon>
        <taxon>Chromadorea</taxon>
        <taxon>Rhabditida</taxon>
        <taxon>Rhabditina</taxon>
        <taxon>Rhabditomorpha</taxon>
        <taxon>Strongyloidea</taxon>
        <taxon>Ancylostomatidae</taxon>
        <taxon>Ancylostomatinae</taxon>
        <taxon>Ancylostoma</taxon>
    </lineage>
</organism>
<dbReference type="SMART" id="SM00875">
    <property type="entry name" value="BACK"/>
    <property type="match status" value="1"/>
</dbReference>
<sequence length="119" mass="13661">MLEVEQYATSHGAHVLDDLSEGCETFLVEDLMDENNALSVHKLLVTLNSRLGSKAEQYVKKNFSTVAKSEEFLKMSYEDVKILLSSTDLHISSEREVFHAAMRWIEHCPERTKRASRFI</sequence>
<keyword evidence="5" id="KW-1185">Reference proteome</keyword>
<keyword evidence="2" id="KW-0677">Repeat</keyword>
<dbReference type="PANTHER" id="PTHR24412:SF497">
    <property type="entry name" value="KELCH-LIKE PROTEIN 18"/>
    <property type="match status" value="1"/>
</dbReference>
<accession>A0A368FJP4</accession>
<dbReference type="InterPro" id="IPR011705">
    <property type="entry name" value="BACK"/>
</dbReference>
<feature type="domain" description="BACK" evidence="3">
    <location>
        <begin position="37"/>
        <end position="116"/>
    </location>
</feature>
<dbReference type="EMBL" id="JOJR01001226">
    <property type="protein sequence ID" value="RCN31758.1"/>
    <property type="molecule type" value="Genomic_DNA"/>
</dbReference>
<evidence type="ECO:0000259" key="3">
    <source>
        <dbReference type="SMART" id="SM00875"/>
    </source>
</evidence>
<reference evidence="4 5" key="1">
    <citation type="submission" date="2014-10" db="EMBL/GenBank/DDBJ databases">
        <title>Draft genome of the hookworm Ancylostoma caninum.</title>
        <authorList>
            <person name="Mitreva M."/>
        </authorList>
    </citation>
    <scope>NUCLEOTIDE SEQUENCE [LARGE SCALE GENOMIC DNA]</scope>
    <source>
        <strain evidence="4 5">Baltimore</strain>
    </source>
</reference>
<gene>
    <name evidence="4" type="ORF">ANCCAN_22450</name>
</gene>
<proteinExistence type="predicted"/>
<evidence type="ECO:0000256" key="2">
    <source>
        <dbReference type="ARBA" id="ARBA00022737"/>
    </source>
</evidence>
<dbReference type="PANTHER" id="PTHR24412">
    <property type="entry name" value="KELCH PROTEIN"/>
    <property type="match status" value="1"/>
</dbReference>
<evidence type="ECO:0000313" key="5">
    <source>
        <dbReference type="Proteomes" id="UP000252519"/>
    </source>
</evidence>
<dbReference type="STRING" id="29170.A0A368FJP4"/>
<comment type="caution">
    <text evidence="4">The sequence shown here is derived from an EMBL/GenBank/DDBJ whole genome shotgun (WGS) entry which is preliminary data.</text>
</comment>
<dbReference type="Gene3D" id="1.25.40.420">
    <property type="match status" value="1"/>
</dbReference>